<organism>
    <name type="scientific">Ixodes scapularis</name>
    <name type="common">Black-legged tick</name>
    <name type="synonym">Deer tick</name>
    <dbReference type="NCBI Taxonomy" id="6945"/>
    <lineage>
        <taxon>Eukaryota</taxon>
        <taxon>Metazoa</taxon>
        <taxon>Ecdysozoa</taxon>
        <taxon>Arthropoda</taxon>
        <taxon>Chelicerata</taxon>
        <taxon>Arachnida</taxon>
        <taxon>Acari</taxon>
        <taxon>Parasitiformes</taxon>
        <taxon>Ixodida</taxon>
        <taxon>Ixodoidea</taxon>
        <taxon>Ixodidae</taxon>
        <taxon>Ixodinae</taxon>
        <taxon>Ixodes</taxon>
    </lineage>
</organism>
<evidence type="ECO:0000313" key="1">
    <source>
        <dbReference type="EMBL" id="EEC16328.1"/>
    </source>
</evidence>
<dbReference type="AlphaFoldDB" id="B7QBV6"/>
<reference evidence="1 3" key="1">
    <citation type="submission" date="2008-03" db="EMBL/GenBank/DDBJ databases">
        <title>Annotation of Ixodes scapularis.</title>
        <authorList>
            <consortium name="Ixodes scapularis Genome Project Consortium"/>
            <person name="Caler E."/>
            <person name="Hannick L.I."/>
            <person name="Bidwell S."/>
            <person name="Joardar V."/>
            <person name="Thiagarajan M."/>
            <person name="Amedeo P."/>
            <person name="Galinsky K.J."/>
            <person name="Schobel S."/>
            <person name="Inman J."/>
            <person name="Hostetler J."/>
            <person name="Miller J."/>
            <person name="Hammond M."/>
            <person name="Megy K."/>
            <person name="Lawson D."/>
            <person name="Kodira C."/>
            <person name="Sutton G."/>
            <person name="Meyer J."/>
            <person name="Hill C.A."/>
            <person name="Birren B."/>
            <person name="Nene V."/>
            <person name="Collins F."/>
            <person name="Alarcon-Chaidez F."/>
            <person name="Wikel S."/>
            <person name="Strausberg R."/>
        </authorList>
    </citation>
    <scope>NUCLEOTIDE SEQUENCE [LARGE SCALE GENOMIC DNA]</scope>
    <source>
        <strain evidence="3">Wikel</strain>
        <strain evidence="1">Wikel colony</strain>
    </source>
</reference>
<protein>
    <submittedName>
        <fullName evidence="1 2">Uncharacterized protein</fullName>
    </submittedName>
</protein>
<dbReference type="EnsemblMetazoa" id="ISCW013204-RA">
    <property type="protein sequence ID" value="ISCW013204-PA"/>
    <property type="gene ID" value="ISCW013204"/>
</dbReference>
<gene>
    <name evidence="1" type="ORF">IscW_ISCW013204</name>
</gene>
<sequence length="135" mass="15441">MLTFLQKESMTVVRVYTLASLLMPLLLHDYDRKSLFKKGPDDVHLHCVHTIAELFTDFFPHWVARKLQDPRAAEEAERLALNLMALAVDRKHQGMGYQAQSTLSSLWKLHIFGKSKTGRIDGVYDALDAPRTAFK</sequence>
<evidence type="ECO:0000313" key="2">
    <source>
        <dbReference type="EnsemblMetazoa" id="ISCW013204-PA"/>
    </source>
</evidence>
<dbReference type="HOGENOM" id="CLU_1888061_0_0_1"/>
<accession>B7QBV6</accession>
<reference evidence="2" key="2">
    <citation type="submission" date="2020-05" db="UniProtKB">
        <authorList>
            <consortium name="EnsemblMetazoa"/>
        </authorList>
    </citation>
    <scope>IDENTIFICATION</scope>
    <source>
        <strain evidence="2">wikel</strain>
    </source>
</reference>
<dbReference type="Proteomes" id="UP000001555">
    <property type="component" value="Unassembled WGS sequence"/>
</dbReference>
<dbReference type="VEuPathDB" id="VectorBase:ISCW013204"/>
<dbReference type="PaxDb" id="6945-B7QBV6"/>
<evidence type="ECO:0000313" key="3">
    <source>
        <dbReference type="Proteomes" id="UP000001555"/>
    </source>
</evidence>
<dbReference type="EMBL" id="DS903637">
    <property type="protein sequence ID" value="EEC16328.1"/>
    <property type="molecule type" value="Genomic_DNA"/>
</dbReference>
<dbReference type="VEuPathDB" id="VectorBase:ISCI013204"/>
<proteinExistence type="predicted"/>
<dbReference type="InParanoid" id="B7QBV6"/>
<dbReference type="EMBL" id="ABJB010179869">
    <property type="status" value="NOT_ANNOTATED_CDS"/>
    <property type="molecule type" value="Genomic_DNA"/>
</dbReference>
<name>B7QBV6_IXOSC</name>
<keyword evidence="3" id="KW-1185">Reference proteome</keyword>